<accession>A0A8C5DD49</accession>
<dbReference type="FunFam" id="4.10.75.10:FF:000001">
    <property type="entry name" value="Anosmin 1"/>
    <property type="match status" value="1"/>
</dbReference>
<proteinExistence type="predicted"/>
<dbReference type="PROSITE" id="PS51390">
    <property type="entry name" value="WAP"/>
    <property type="match status" value="1"/>
</dbReference>
<dbReference type="Ensembl" id="ENSGWIT00000004523.1">
    <property type="protein sequence ID" value="ENSGWIP00000004216.1"/>
    <property type="gene ID" value="ENSGWIG00000002262.1"/>
</dbReference>
<organism evidence="2 3">
    <name type="scientific">Gouania willdenowi</name>
    <name type="common">Blunt-snouted clingfish</name>
    <name type="synonym">Lepadogaster willdenowi</name>
    <dbReference type="NCBI Taxonomy" id="441366"/>
    <lineage>
        <taxon>Eukaryota</taxon>
        <taxon>Metazoa</taxon>
        <taxon>Chordata</taxon>
        <taxon>Craniata</taxon>
        <taxon>Vertebrata</taxon>
        <taxon>Euteleostomi</taxon>
        <taxon>Actinopterygii</taxon>
        <taxon>Neopterygii</taxon>
        <taxon>Teleostei</taxon>
        <taxon>Neoteleostei</taxon>
        <taxon>Acanthomorphata</taxon>
        <taxon>Ovalentaria</taxon>
        <taxon>Blenniimorphae</taxon>
        <taxon>Blenniiformes</taxon>
        <taxon>Gobiesocoidei</taxon>
        <taxon>Gobiesocidae</taxon>
        <taxon>Gobiesocinae</taxon>
        <taxon>Gouania</taxon>
    </lineage>
</organism>
<dbReference type="Pfam" id="PF00095">
    <property type="entry name" value="WAP"/>
    <property type="match status" value="1"/>
</dbReference>
<dbReference type="SUPFAM" id="SSF57256">
    <property type="entry name" value="Elafin-like"/>
    <property type="match status" value="1"/>
</dbReference>
<name>A0A8C5DD49_GOUWI</name>
<evidence type="ECO:0000313" key="2">
    <source>
        <dbReference type="Ensembl" id="ENSGWIP00000004216.1"/>
    </source>
</evidence>
<sequence length="64" mass="7395">LRYNGSKPGSCPAKRKFFKQHGKNCGNNCSTDHDCPKRKKCCNIGCGLRCLRPTRQREIYIFFI</sequence>
<reference evidence="2" key="2">
    <citation type="submission" date="2025-08" db="UniProtKB">
        <authorList>
            <consortium name="Ensembl"/>
        </authorList>
    </citation>
    <scope>IDENTIFICATION</scope>
</reference>
<dbReference type="GO" id="GO:0030414">
    <property type="term" value="F:peptidase inhibitor activity"/>
    <property type="evidence" value="ECO:0007669"/>
    <property type="project" value="InterPro"/>
</dbReference>
<dbReference type="GO" id="GO:0005576">
    <property type="term" value="C:extracellular region"/>
    <property type="evidence" value="ECO:0007669"/>
    <property type="project" value="InterPro"/>
</dbReference>
<feature type="domain" description="WAP" evidence="1">
    <location>
        <begin position="4"/>
        <end position="54"/>
    </location>
</feature>
<evidence type="ECO:0000313" key="3">
    <source>
        <dbReference type="Proteomes" id="UP000694680"/>
    </source>
</evidence>
<dbReference type="Gene3D" id="4.10.75.10">
    <property type="entry name" value="Elafin-like"/>
    <property type="match status" value="1"/>
</dbReference>
<protein>
    <recommendedName>
        <fullName evidence="1">WAP domain-containing protein</fullName>
    </recommendedName>
</protein>
<dbReference type="Proteomes" id="UP000694680">
    <property type="component" value="Chromosome 7"/>
</dbReference>
<dbReference type="InterPro" id="IPR036645">
    <property type="entry name" value="Elafin-like_sf"/>
</dbReference>
<reference evidence="2" key="3">
    <citation type="submission" date="2025-09" db="UniProtKB">
        <authorList>
            <consortium name="Ensembl"/>
        </authorList>
    </citation>
    <scope>IDENTIFICATION</scope>
</reference>
<dbReference type="PRINTS" id="PR00003">
    <property type="entry name" value="4DISULPHCORE"/>
</dbReference>
<dbReference type="AlphaFoldDB" id="A0A8C5DD49"/>
<reference evidence="2" key="1">
    <citation type="submission" date="2020-06" db="EMBL/GenBank/DDBJ databases">
        <authorList>
            <consortium name="Wellcome Sanger Institute Data Sharing"/>
        </authorList>
    </citation>
    <scope>NUCLEOTIDE SEQUENCE [LARGE SCALE GENOMIC DNA]</scope>
</reference>
<dbReference type="InterPro" id="IPR008197">
    <property type="entry name" value="WAP_dom"/>
</dbReference>
<evidence type="ECO:0000259" key="1">
    <source>
        <dbReference type="PROSITE" id="PS51390"/>
    </source>
</evidence>
<keyword evidence="3" id="KW-1185">Reference proteome</keyword>
<dbReference type="SMART" id="SM00217">
    <property type="entry name" value="WAP"/>
    <property type="match status" value="1"/>
</dbReference>